<evidence type="ECO:0000313" key="3">
    <source>
        <dbReference type="Proteomes" id="UP000244890"/>
    </source>
</evidence>
<dbReference type="Pfam" id="PF04359">
    <property type="entry name" value="DUF493"/>
    <property type="match status" value="1"/>
</dbReference>
<dbReference type="PANTHER" id="PTHR38036:SF1">
    <property type="entry name" value="UPF0250 PROTEIN YBED"/>
    <property type="match status" value="1"/>
</dbReference>
<gene>
    <name evidence="2" type="ORF">CDV25_00815</name>
</gene>
<comment type="similarity">
    <text evidence="1">Belongs to the UPF0250 family.</text>
</comment>
<reference evidence="2 3" key="1">
    <citation type="submission" date="2017-06" db="EMBL/GenBank/DDBJ databases">
        <title>Complete genome of Helicobacter apodemus.</title>
        <authorList>
            <person name="Cho S."/>
        </authorList>
    </citation>
    <scope>NUCLEOTIDE SEQUENCE [LARGE SCALE GENOMIC DNA]</scope>
    <source>
        <strain evidence="3">SNUVETPUB-15-01</strain>
    </source>
</reference>
<dbReference type="SUPFAM" id="SSF117991">
    <property type="entry name" value="YbeD/HP0495-like"/>
    <property type="match status" value="1"/>
</dbReference>
<dbReference type="RefSeq" id="WP_108910358.1">
    <property type="nucleotide sequence ID" value="NZ_CP021886.1"/>
</dbReference>
<dbReference type="InterPro" id="IPR027471">
    <property type="entry name" value="YbeD-like_sf"/>
</dbReference>
<protein>
    <submittedName>
        <fullName evidence="2">DUF493 domain-containing protein</fullName>
    </submittedName>
</protein>
<dbReference type="AlphaFoldDB" id="A0A2U8FC48"/>
<dbReference type="Gene3D" id="3.30.70.260">
    <property type="match status" value="1"/>
</dbReference>
<dbReference type="EMBL" id="CP021886">
    <property type="protein sequence ID" value="AWI33457.1"/>
    <property type="molecule type" value="Genomic_DNA"/>
</dbReference>
<accession>A0A2U8FC48</accession>
<name>A0A2U8FC48_9HELI</name>
<dbReference type="KEGG" id="had:CDV25_00815"/>
<dbReference type="PANTHER" id="PTHR38036">
    <property type="entry name" value="UPF0250 PROTEIN YBED"/>
    <property type="match status" value="1"/>
</dbReference>
<dbReference type="InterPro" id="IPR007454">
    <property type="entry name" value="UPF0250_YbeD-like"/>
</dbReference>
<organism evidence="2 3">
    <name type="scientific">Helicobacter apodemus</name>
    <dbReference type="NCBI Taxonomy" id="135569"/>
    <lineage>
        <taxon>Bacteria</taxon>
        <taxon>Pseudomonadati</taxon>
        <taxon>Campylobacterota</taxon>
        <taxon>Epsilonproteobacteria</taxon>
        <taxon>Campylobacterales</taxon>
        <taxon>Helicobacteraceae</taxon>
        <taxon>Helicobacter</taxon>
    </lineage>
</organism>
<evidence type="ECO:0000256" key="1">
    <source>
        <dbReference type="ARBA" id="ARBA00008460"/>
    </source>
</evidence>
<dbReference type="Proteomes" id="UP000244890">
    <property type="component" value="Chromosome"/>
</dbReference>
<evidence type="ECO:0000313" key="2">
    <source>
        <dbReference type="EMBL" id="AWI33457.1"/>
    </source>
</evidence>
<dbReference type="OrthoDB" id="281538at2"/>
<dbReference type="GO" id="GO:0005829">
    <property type="term" value="C:cytosol"/>
    <property type="evidence" value="ECO:0007669"/>
    <property type="project" value="TreeGrafter"/>
</dbReference>
<proteinExistence type="inferred from homology"/>
<sequence>MFKEKIQYPCQWHYRIIGNDKKELNEAALEILDKEFITTPCKESKSGKYHSINIEVLVNNQQERDEIFTKLRKDPRIHYVL</sequence>